<name>A0A428SIT7_9HYPO</name>
<accession>A0A428SIT7</accession>
<gene>
    <name evidence="2" type="ORF">CEP52_014833</name>
</gene>
<dbReference type="Proteomes" id="UP000287144">
    <property type="component" value="Unassembled WGS sequence"/>
</dbReference>
<feature type="compositionally biased region" description="Acidic residues" evidence="1">
    <location>
        <begin position="228"/>
        <end position="241"/>
    </location>
</feature>
<dbReference type="EMBL" id="NKCK01000242">
    <property type="protein sequence ID" value="RSL89664.1"/>
    <property type="molecule type" value="Genomic_DNA"/>
</dbReference>
<evidence type="ECO:0000256" key="1">
    <source>
        <dbReference type="SAM" id="MobiDB-lite"/>
    </source>
</evidence>
<protein>
    <submittedName>
        <fullName evidence="2">Uncharacterized protein</fullName>
    </submittedName>
</protein>
<feature type="region of interest" description="Disordered" evidence="1">
    <location>
        <begin position="167"/>
        <end position="244"/>
    </location>
</feature>
<reference evidence="2 3" key="1">
    <citation type="submission" date="2017-06" db="EMBL/GenBank/DDBJ databases">
        <title>Comparative genomic analysis of Ambrosia Fusariam Clade fungi.</title>
        <authorList>
            <person name="Stajich J.E."/>
            <person name="Carrillo J."/>
            <person name="Kijimoto T."/>
            <person name="Eskalen A."/>
            <person name="O'Donnell K."/>
            <person name="Kasson M."/>
        </authorList>
    </citation>
    <scope>NUCLEOTIDE SEQUENCE [LARGE SCALE GENOMIC DNA]</scope>
    <source>
        <strain evidence="2 3">NRRL62579</strain>
    </source>
</reference>
<feature type="compositionally biased region" description="Low complexity" evidence="1">
    <location>
        <begin position="181"/>
        <end position="191"/>
    </location>
</feature>
<evidence type="ECO:0000313" key="2">
    <source>
        <dbReference type="EMBL" id="RSL89664.1"/>
    </source>
</evidence>
<feature type="region of interest" description="Disordered" evidence="1">
    <location>
        <begin position="1"/>
        <end position="31"/>
    </location>
</feature>
<comment type="caution">
    <text evidence="2">The sequence shown here is derived from an EMBL/GenBank/DDBJ whole genome shotgun (WGS) entry which is preliminary data.</text>
</comment>
<evidence type="ECO:0000313" key="3">
    <source>
        <dbReference type="Proteomes" id="UP000287144"/>
    </source>
</evidence>
<feature type="compositionally biased region" description="Acidic residues" evidence="1">
    <location>
        <begin position="15"/>
        <end position="31"/>
    </location>
</feature>
<organism evidence="2 3">
    <name type="scientific">Fusarium oligoseptatum</name>
    <dbReference type="NCBI Taxonomy" id="2604345"/>
    <lineage>
        <taxon>Eukaryota</taxon>
        <taxon>Fungi</taxon>
        <taxon>Dikarya</taxon>
        <taxon>Ascomycota</taxon>
        <taxon>Pezizomycotina</taxon>
        <taxon>Sordariomycetes</taxon>
        <taxon>Hypocreomycetidae</taxon>
        <taxon>Hypocreales</taxon>
        <taxon>Nectriaceae</taxon>
        <taxon>Fusarium</taxon>
        <taxon>Fusarium solani species complex</taxon>
    </lineage>
</organism>
<keyword evidence="3" id="KW-1185">Reference proteome</keyword>
<sequence>MVVSEQSGEPRLSPEPDELDSDSGEPPEQELCDVGFCSLPLDQDGIRKMCRSRPRSIKLPYVTLDFKEPPSEALLETNDLIRLQEERKANVSTWSHAQGYNVTDSRLEPVLSNVSSPYDWKTLQDLICIYFNVNKGMHSSLKAFHLGDELQRAKLTPELYRHELTLEIREDPENQGSDEGSLPTRPLTAPSSPTPAPRKRRLSEAFPLSGSIGKAKRVQSDAQRADCFEDSIEDGPEDGPEDALRIPEDSLEMDQWIEPMRC</sequence>
<dbReference type="AlphaFoldDB" id="A0A428SIT7"/>
<proteinExistence type="predicted"/>